<keyword evidence="5 9" id="KW-1133">Transmembrane helix</keyword>
<dbReference type="InterPro" id="IPR020966">
    <property type="entry name" value="ALMT"/>
</dbReference>
<dbReference type="RefSeq" id="XP_050937701.1">
    <property type="nucleotide sequence ID" value="XM_051081744.1"/>
</dbReference>
<name>A0ABM3KIU8_CUCME</name>
<evidence type="ECO:0000256" key="1">
    <source>
        <dbReference type="ARBA" id="ARBA00004141"/>
    </source>
</evidence>
<keyword evidence="8" id="KW-0407">Ion channel</keyword>
<keyword evidence="3" id="KW-0813">Transport</keyword>
<evidence type="ECO:0000256" key="8">
    <source>
        <dbReference type="ARBA" id="ARBA00023303"/>
    </source>
</evidence>
<evidence type="ECO:0000313" key="10">
    <source>
        <dbReference type="Proteomes" id="UP001652600"/>
    </source>
</evidence>
<reference evidence="10" key="1">
    <citation type="submission" date="2025-05" db="UniProtKB">
        <authorList>
            <consortium name="RefSeq"/>
        </authorList>
    </citation>
    <scope>NUCLEOTIDE SEQUENCE [LARGE SCALE GENOMIC DNA]</scope>
</reference>
<evidence type="ECO:0000256" key="4">
    <source>
        <dbReference type="ARBA" id="ARBA00022692"/>
    </source>
</evidence>
<accession>A0ABM3KIU8</accession>
<evidence type="ECO:0000256" key="2">
    <source>
        <dbReference type="ARBA" id="ARBA00007079"/>
    </source>
</evidence>
<dbReference type="Pfam" id="PF11744">
    <property type="entry name" value="ALMT"/>
    <property type="match status" value="2"/>
</dbReference>
<dbReference type="Proteomes" id="UP001652600">
    <property type="component" value="Chromosome 2"/>
</dbReference>
<keyword evidence="6" id="KW-0406">Ion transport</keyword>
<feature type="transmembrane region" description="Helical" evidence="9">
    <location>
        <begin position="157"/>
        <end position="175"/>
    </location>
</feature>
<evidence type="ECO:0000256" key="9">
    <source>
        <dbReference type="SAM" id="Phobius"/>
    </source>
</evidence>
<proteinExistence type="inferred from homology"/>
<feature type="transmembrane region" description="Helical" evidence="9">
    <location>
        <begin position="46"/>
        <end position="65"/>
    </location>
</feature>
<organism evidence="10 11">
    <name type="scientific">Cucumis melo</name>
    <name type="common">Muskmelon</name>
    <dbReference type="NCBI Taxonomy" id="3656"/>
    <lineage>
        <taxon>Eukaryota</taxon>
        <taxon>Viridiplantae</taxon>
        <taxon>Streptophyta</taxon>
        <taxon>Embryophyta</taxon>
        <taxon>Tracheophyta</taxon>
        <taxon>Spermatophyta</taxon>
        <taxon>Magnoliopsida</taxon>
        <taxon>eudicotyledons</taxon>
        <taxon>Gunneridae</taxon>
        <taxon>Pentapetalae</taxon>
        <taxon>rosids</taxon>
        <taxon>fabids</taxon>
        <taxon>Cucurbitales</taxon>
        <taxon>Cucurbitaceae</taxon>
        <taxon>Benincaseae</taxon>
        <taxon>Cucumis</taxon>
    </lineage>
</organism>
<evidence type="ECO:0000256" key="6">
    <source>
        <dbReference type="ARBA" id="ARBA00023065"/>
    </source>
</evidence>
<keyword evidence="7 9" id="KW-0472">Membrane</keyword>
<feature type="transmembrane region" description="Helical" evidence="9">
    <location>
        <begin position="125"/>
        <end position="145"/>
    </location>
</feature>
<evidence type="ECO:0000256" key="5">
    <source>
        <dbReference type="ARBA" id="ARBA00022989"/>
    </source>
</evidence>
<dbReference type="GeneID" id="127148282"/>
<dbReference type="PANTHER" id="PTHR31086">
    <property type="entry name" value="ALUMINUM-ACTIVATED MALATE TRANSPORTER 10"/>
    <property type="match status" value="1"/>
</dbReference>
<keyword evidence="10" id="KW-1185">Reference proteome</keyword>
<evidence type="ECO:0000256" key="3">
    <source>
        <dbReference type="ARBA" id="ARBA00022448"/>
    </source>
</evidence>
<sequence length="417" mass="46452">MVKESEEILTNDHHGCFKGKACNLEEKVVELANNTKKVGKDDPRRIVHSLKLGLAAAMVSSFYYFEPLYDSFGASSIWAIITVIVVFEFSVGATLGKGLNRTTATLVAGGLGFVAHYISSICGKIGHPILLGIFISIMSGIATYLRFFPKLKAKYDYGLLIFILTFDMVAVSGYRDDEILKLAWHRLANILMGGFIAVAVCIFVRPVWAGADLHQLVSTNIQNLGTFFEGESSSLCFQAKWEPPHGKFRICHPWNEYNKIGSLSRECAYRFEILNSYLKAHTIQSPLEIQRQYQEHYLQLCIESGKALNSIAMAIRDIIPPAMAKSHMEKAKENAEELMSLLRNSHFNGDMKMVSTTALIYLLIDCLSCVEKIVDSVNDLVSLARPKTPPLPKQAGVMPTEQKTPHNITITQIQIAE</sequence>
<reference evidence="11" key="2">
    <citation type="submission" date="2025-08" db="UniProtKB">
        <authorList>
            <consortium name="RefSeq"/>
        </authorList>
    </citation>
    <scope>IDENTIFICATION</scope>
    <source>
        <tissue evidence="11">Stem</tissue>
    </source>
</reference>
<gene>
    <name evidence="11" type="primary">LOC127148282</name>
</gene>
<comment type="similarity">
    <text evidence="2">Belongs to the aromatic acid exporter (TC 2.A.85) family.</text>
</comment>
<feature type="transmembrane region" description="Helical" evidence="9">
    <location>
        <begin position="187"/>
        <end position="208"/>
    </location>
</feature>
<evidence type="ECO:0000256" key="7">
    <source>
        <dbReference type="ARBA" id="ARBA00023136"/>
    </source>
</evidence>
<keyword evidence="4 9" id="KW-0812">Transmembrane</keyword>
<protein>
    <submittedName>
        <fullName evidence="11">Aluminum-activated malate transporter 2-like</fullName>
    </submittedName>
</protein>
<comment type="subcellular location">
    <subcellularLocation>
        <location evidence="1">Membrane</location>
        <topology evidence="1">Multi-pass membrane protein</topology>
    </subcellularLocation>
</comment>
<evidence type="ECO:0000313" key="11">
    <source>
        <dbReference type="RefSeq" id="XP_050937701.1"/>
    </source>
</evidence>
<feature type="transmembrane region" description="Helical" evidence="9">
    <location>
        <begin position="77"/>
        <end position="95"/>
    </location>
</feature>